<sequence>MVNPNSTTEGTDDTSSDSQTVQTTMNIKSSHPLFLHPSDSPDTILVNTIFDGKIYGGWRRAVFIALSAKNKLGFVDGLIIECIDMVISWLLNSHSKDIAESVLYSKTSRSIWKELEDRFACDCSCGGKSKAFKSQQDSRLIQFLMGLNETYSGVKSNILLVSPLPSVNHTYSLLIQDEKQREMHVEYHKPFNVDRRGDSKAKRNHLICSHCKKVGNSFDKCYRIIGFPADFKFTKGKRMQFGNVYGNAATMNDNEGSHFVPTLEKGITEEQYNHLCQLLQQVNMILKRR</sequence>
<protein>
    <recommendedName>
        <fullName evidence="2">Retrotransposon Copia-like N-terminal domain-containing protein</fullName>
    </recommendedName>
</protein>
<evidence type="ECO:0000313" key="4">
    <source>
        <dbReference type="Proteomes" id="UP001311915"/>
    </source>
</evidence>
<feature type="domain" description="Retrotransposon Copia-like N-terminal" evidence="2">
    <location>
        <begin position="36"/>
        <end position="79"/>
    </location>
</feature>
<dbReference type="AlphaFoldDB" id="A0AAV9KYQ2"/>
<accession>A0AAV9KYQ2</accession>
<feature type="region of interest" description="Disordered" evidence="1">
    <location>
        <begin position="1"/>
        <end position="21"/>
    </location>
</feature>
<name>A0AAV9KYQ2_9SOLN</name>
<reference evidence="3 4" key="1">
    <citation type="submission" date="2023-10" db="EMBL/GenBank/DDBJ databases">
        <title>Genome-Wide Identification Analysis in wild type Solanum Pinnatisectum Reveals Some Genes Defensing Phytophthora Infestans.</title>
        <authorList>
            <person name="Sun C."/>
        </authorList>
    </citation>
    <scope>NUCLEOTIDE SEQUENCE [LARGE SCALE GENOMIC DNA]</scope>
    <source>
        <strain evidence="3">LQN</strain>
        <tissue evidence="3">Leaf</tissue>
    </source>
</reference>
<organism evidence="3 4">
    <name type="scientific">Solanum pinnatisectum</name>
    <name type="common">tansyleaf nightshade</name>
    <dbReference type="NCBI Taxonomy" id="50273"/>
    <lineage>
        <taxon>Eukaryota</taxon>
        <taxon>Viridiplantae</taxon>
        <taxon>Streptophyta</taxon>
        <taxon>Embryophyta</taxon>
        <taxon>Tracheophyta</taxon>
        <taxon>Spermatophyta</taxon>
        <taxon>Magnoliopsida</taxon>
        <taxon>eudicotyledons</taxon>
        <taxon>Gunneridae</taxon>
        <taxon>Pentapetalae</taxon>
        <taxon>asterids</taxon>
        <taxon>lamiids</taxon>
        <taxon>Solanales</taxon>
        <taxon>Solanaceae</taxon>
        <taxon>Solanoideae</taxon>
        <taxon>Solaneae</taxon>
        <taxon>Solanum</taxon>
    </lineage>
</organism>
<keyword evidence="4" id="KW-1185">Reference proteome</keyword>
<dbReference type="PANTHER" id="PTHR37610:SF6">
    <property type="entry name" value="GAG-POLYPEPTIDE OF LTR COPIA-TYPE-RELATED"/>
    <property type="match status" value="1"/>
</dbReference>
<dbReference type="Pfam" id="PF14244">
    <property type="entry name" value="Retrotran_gag_3"/>
    <property type="match status" value="1"/>
</dbReference>
<evidence type="ECO:0000256" key="1">
    <source>
        <dbReference type="SAM" id="MobiDB-lite"/>
    </source>
</evidence>
<gene>
    <name evidence="3" type="ORF">R3W88_016416</name>
</gene>
<dbReference type="EMBL" id="JAWPEI010000008">
    <property type="protein sequence ID" value="KAK4718078.1"/>
    <property type="molecule type" value="Genomic_DNA"/>
</dbReference>
<comment type="caution">
    <text evidence="3">The sequence shown here is derived from an EMBL/GenBank/DDBJ whole genome shotgun (WGS) entry which is preliminary data.</text>
</comment>
<dbReference type="InterPro" id="IPR029472">
    <property type="entry name" value="Copia-like_N"/>
</dbReference>
<evidence type="ECO:0000259" key="2">
    <source>
        <dbReference type="Pfam" id="PF14244"/>
    </source>
</evidence>
<dbReference type="Proteomes" id="UP001311915">
    <property type="component" value="Unassembled WGS sequence"/>
</dbReference>
<proteinExistence type="predicted"/>
<evidence type="ECO:0000313" key="3">
    <source>
        <dbReference type="EMBL" id="KAK4718078.1"/>
    </source>
</evidence>
<dbReference type="PANTHER" id="PTHR37610">
    <property type="entry name" value="CCHC-TYPE DOMAIN-CONTAINING PROTEIN"/>
    <property type="match status" value="1"/>
</dbReference>